<feature type="signal peptide" evidence="6">
    <location>
        <begin position="1"/>
        <end position="21"/>
    </location>
</feature>
<comment type="caution">
    <text evidence="8">The sequence shown here is derived from an EMBL/GenBank/DDBJ whole genome shotgun (WGS) entry which is preliminary data.</text>
</comment>
<evidence type="ECO:0000256" key="6">
    <source>
        <dbReference type="SAM" id="SignalP"/>
    </source>
</evidence>
<dbReference type="PANTHER" id="PTHR42920">
    <property type="entry name" value="OS03G0707200 PROTEIN-RELATED"/>
    <property type="match status" value="1"/>
</dbReference>
<dbReference type="Pfam" id="PF00892">
    <property type="entry name" value="EamA"/>
    <property type="match status" value="2"/>
</dbReference>
<dbReference type="Proteomes" id="UP000266841">
    <property type="component" value="Unassembled WGS sequence"/>
</dbReference>
<dbReference type="InterPro" id="IPR037185">
    <property type="entry name" value="EmrE-like"/>
</dbReference>
<keyword evidence="9" id="KW-1185">Reference proteome</keyword>
<dbReference type="eggNOG" id="ENOG502S80D">
    <property type="taxonomic scope" value="Eukaryota"/>
</dbReference>
<evidence type="ECO:0000256" key="5">
    <source>
        <dbReference type="ARBA" id="ARBA00023136"/>
    </source>
</evidence>
<dbReference type="OMA" id="TWRWSWK"/>
<keyword evidence="5" id="KW-0472">Membrane</keyword>
<reference evidence="8 9" key="1">
    <citation type="journal article" date="2012" name="Genome Biol.">
        <title>Genome and low-iron response of an oceanic diatom adapted to chronic iron limitation.</title>
        <authorList>
            <person name="Lommer M."/>
            <person name="Specht M."/>
            <person name="Roy A.S."/>
            <person name="Kraemer L."/>
            <person name="Andreson R."/>
            <person name="Gutowska M.A."/>
            <person name="Wolf J."/>
            <person name="Bergner S.V."/>
            <person name="Schilhabel M.B."/>
            <person name="Klostermeier U.C."/>
            <person name="Beiko R.G."/>
            <person name="Rosenstiel P."/>
            <person name="Hippler M."/>
            <person name="Laroche J."/>
        </authorList>
    </citation>
    <scope>NUCLEOTIDE SEQUENCE [LARGE SCALE GENOMIC DNA]</scope>
    <source>
        <strain evidence="8 9">CCMP1005</strain>
    </source>
</reference>
<dbReference type="InterPro" id="IPR051258">
    <property type="entry name" value="Diverse_Substrate_Transporter"/>
</dbReference>
<dbReference type="PANTHER" id="PTHR42920:SF5">
    <property type="entry name" value="EAMA DOMAIN-CONTAINING PROTEIN"/>
    <property type="match status" value="1"/>
</dbReference>
<dbReference type="GO" id="GO:0005886">
    <property type="term" value="C:plasma membrane"/>
    <property type="evidence" value="ECO:0007669"/>
    <property type="project" value="UniProtKB-SubCell"/>
</dbReference>
<evidence type="ECO:0000256" key="2">
    <source>
        <dbReference type="ARBA" id="ARBA00022475"/>
    </source>
</evidence>
<evidence type="ECO:0000256" key="4">
    <source>
        <dbReference type="ARBA" id="ARBA00022989"/>
    </source>
</evidence>
<sequence length="411" mass="44580">MGRRLVLLFIGLLKGTTPTRAFSFSNKQLLRTSEYPRQYPLHYRTQQRMANVNANVTEMFGGTHSWVIVDESSLSPSIESTFPFDGKVQPDDATILDSYWLPRIVLSLVPLLYGTNFALGSIMNDALPASAATSNRMVCASITLLPFLLQLKPSLRYQVLLGGVFVSLGYVSQSIALIDTSPAMVSFLGSTTVLVCPLLQLIVDKKPIQRQTWLAAVLCLSGVATLELMGSSDTLSLSDNLAQLGMGDALSLLQAIGFGTGIYMSEKMMKQEPDQALQITAGMVSVTAFCAMVWSLMDGWMDQPNWQSFGLPGLLLDPEMRTIAMAVVWTGVVSTSVNFCVEVKALGQVPSSEASVLLATEPLWASVFAAAFCHERFGTNDFIGGTLMIAACLVNTVPFPEFAKNEKGGER</sequence>
<proteinExistence type="predicted"/>
<dbReference type="EMBL" id="AGNL01004127">
    <property type="protein sequence ID" value="EJK73894.1"/>
    <property type="molecule type" value="Genomic_DNA"/>
</dbReference>
<gene>
    <name evidence="8" type="ORF">THAOC_04470</name>
</gene>
<keyword evidence="6" id="KW-0732">Signal</keyword>
<name>K0T9W6_THAOC</name>
<feature type="domain" description="EamA" evidence="7">
    <location>
        <begin position="246"/>
        <end position="395"/>
    </location>
</feature>
<accession>K0T9W6</accession>
<evidence type="ECO:0000256" key="1">
    <source>
        <dbReference type="ARBA" id="ARBA00004651"/>
    </source>
</evidence>
<dbReference type="InterPro" id="IPR000620">
    <property type="entry name" value="EamA_dom"/>
</dbReference>
<organism evidence="8 9">
    <name type="scientific">Thalassiosira oceanica</name>
    <name type="common">Marine diatom</name>
    <dbReference type="NCBI Taxonomy" id="159749"/>
    <lineage>
        <taxon>Eukaryota</taxon>
        <taxon>Sar</taxon>
        <taxon>Stramenopiles</taxon>
        <taxon>Ochrophyta</taxon>
        <taxon>Bacillariophyta</taxon>
        <taxon>Coscinodiscophyceae</taxon>
        <taxon>Thalassiosirophycidae</taxon>
        <taxon>Thalassiosirales</taxon>
        <taxon>Thalassiosiraceae</taxon>
        <taxon>Thalassiosira</taxon>
    </lineage>
</organism>
<evidence type="ECO:0000313" key="9">
    <source>
        <dbReference type="Proteomes" id="UP000266841"/>
    </source>
</evidence>
<protein>
    <recommendedName>
        <fullName evidence="7">EamA domain-containing protein</fullName>
    </recommendedName>
</protein>
<comment type="subcellular location">
    <subcellularLocation>
        <location evidence="1">Cell membrane</location>
        <topology evidence="1">Multi-pass membrane protein</topology>
    </subcellularLocation>
</comment>
<keyword evidence="4" id="KW-1133">Transmembrane helix</keyword>
<evidence type="ECO:0000313" key="8">
    <source>
        <dbReference type="EMBL" id="EJK73894.1"/>
    </source>
</evidence>
<feature type="chain" id="PRO_5003840820" description="EamA domain-containing protein" evidence="6">
    <location>
        <begin position="22"/>
        <end position="411"/>
    </location>
</feature>
<dbReference type="SUPFAM" id="SSF103481">
    <property type="entry name" value="Multidrug resistance efflux transporter EmrE"/>
    <property type="match status" value="2"/>
</dbReference>
<dbReference type="OrthoDB" id="2017960at2759"/>
<dbReference type="AlphaFoldDB" id="K0T9W6"/>
<evidence type="ECO:0000256" key="3">
    <source>
        <dbReference type="ARBA" id="ARBA00022692"/>
    </source>
</evidence>
<keyword evidence="3" id="KW-0812">Transmembrane</keyword>
<keyword evidence="2" id="KW-1003">Cell membrane</keyword>
<feature type="domain" description="EamA" evidence="7">
    <location>
        <begin position="106"/>
        <end position="224"/>
    </location>
</feature>
<evidence type="ECO:0000259" key="7">
    <source>
        <dbReference type="Pfam" id="PF00892"/>
    </source>
</evidence>